<dbReference type="PANTHER" id="PTHR36730">
    <property type="entry name" value="OS03G0210700 PROTEIN"/>
    <property type="match status" value="1"/>
</dbReference>
<accession>A0A383V9U3</accession>
<dbReference type="AlphaFoldDB" id="A0A383V9U3"/>
<keyword evidence="2" id="KW-1185">Reference proteome</keyword>
<dbReference type="Proteomes" id="UP000256970">
    <property type="component" value="Unassembled WGS sequence"/>
</dbReference>
<name>A0A383V9U3_TETOB</name>
<evidence type="ECO:0000313" key="1">
    <source>
        <dbReference type="EMBL" id="SZX61713.1"/>
    </source>
</evidence>
<organism evidence="1 2">
    <name type="scientific">Tetradesmus obliquus</name>
    <name type="common">Green alga</name>
    <name type="synonym">Acutodesmus obliquus</name>
    <dbReference type="NCBI Taxonomy" id="3088"/>
    <lineage>
        <taxon>Eukaryota</taxon>
        <taxon>Viridiplantae</taxon>
        <taxon>Chlorophyta</taxon>
        <taxon>core chlorophytes</taxon>
        <taxon>Chlorophyceae</taxon>
        <taxon>CS clade</taxon>
        <taxon>Sphaeropleales</taxon>
        <taxon>Scenedesmaceae</taxon>
        <taxon>Tetradesmus</taxon>
    </lineage>
</organism>
<gene>
    <name evidence="1" type="ORF">BQ4739_LOCUS2211</name>
</gene>
<reference evidence="1 2" key="1">
    <citation type="submission" date="2016-10" db="EMBL/GenBank/DDBJ databases">
        <authorList>
            <person name="Cai Z."/>
        </authorList>
    </citation>
    <scope>NUCLEOTIDE SEQUENCE [LARGE SCALE GENOMIC DNA]</scope>
</reference>
<proteinExistence type="predicted"/>
<dbReference type="PANTHER" id="PTHR36730:SF1">
    <property type="entry name" value="CATHEPSIN PROPEPTIDE INHIBITOR DOMAIN-CONTAINING PROTEIN"/>
    <property type="match status" value="1"/>
</dbReference>
<protein>
    <submittedName>
        <fullName evidence="1">Uncharacterized protein</fullName>
    </submittedName>
</protein>
<dbReference type="EMBL" id="FNXT01000167">
    <property type="protein sequence ID" value="SZX61713.1"/>
    <property type="molecule type" value="Genomic_DNA"/>
</dbReference>
<sequence length="184" mass="19126">MRRTCCQAVQRPSAAVSPTTAAPAADKAQQAASGKAVAGLAAAILAASALSPVAAWADEACVGPFCSGTPGSMVAAAQDFTAGQKKKLDAADDKFLQSDTLKKLLEKSEANKAQNKKDILNKYCYRQAELGIGDCGGLRLIPGMTQNGKQETPEWLQKVLGVEVPKAENQGKTLADLLGPKPTN</sequence>
<evidence type="ECO:0000313" key="2">
    <source>
        <dbReference type="Proteomes" id="UP000256970"/>
    </source>
</evidence>